<dbReference type="Proteomes" id="UP000596427">
    <property type="component" value="Chromosome"/>
</dbReference>
<gene>
    <name evidence="1" type="ORF">EZH22_23335</name>
</gene>
<dbReference type="RefSeq" id="WP_203192794.1">
    <property type="nucleotide sequence ID" value="NZ_CP063362.1"/>
</dbReference>
<accession>A0A974PLR4</accession>
<protein>
    <submittedName>
        <fullName evidence="1">Uncharacterized protein</fullName>
    </submittedName>
</protein>
<reference evidence="1 2" key="1">
    <citation type="submission" date="2020-10" db="EMBL/GenBank/DDBJ databases">
        <title>Degradation of 1,4-Dioxane by Xanthobacter sp. YN2, via a Novel Group-2 Soluble Di-Iron Monooxygenase.</title>
        <authorList>
            <person name="Ma F."/>
            <person name="Wang Y."/>
            <person name="Yang J."/>
            <person name="Guo H."/>
            <person name="Su D."/>
            <person name="Yu L."/>
        </authorList>
    </citation>
    <scope>NUCLEOTIDE SEQUENCE [LARGE SCALE GENOMIC DNA]</scope>
    <source>
        <strain evidence="1 2">YN2</strain>
    </source>
</reference>
<sequence length="240" mass="27117">MTVDETADTFAADLAQLNGEMLNEFNCLAFTGCLTKYKIDVYRQTELYFSELTYIPIPISNISDIGRDIDTYGIYRVINAEFDTILEMLKRGDIVATGRKGSPLAAVEIIPSDIWYYANFTIRNNNTVPINGTDTTFYSVRLYSRDNAPQINEVAVPAFANENVEAKNRGGAPRTYRWSEIIDRFMVGLGTPDSQAELVRRVQAAAKASGQEEPDRKTILPEFGRRFPIFMEAVRKRPDE</sequence>
<proteinExistence type="predicted"/>
<evidence type="ECO:0000313" key="2">
    <source>
        <dbReference type="Proteomes" id="UP000596427"/>
    </source>
</evidence>
<name>A0A974PLR4_9HYPH</name>
<keyword evidence="2" id="KW-1185">Reference proteome</keyword>
<evidence type="ECO:0000313" key="1">
    <source>
        <dbReference type="EMBL" id="QRG05922.1"/>
    </source>
</evidence>
<dbReference type="EMBL" id="CP063362">
    <property type="protein sequence ID" value="QRG05922.1"/>
    <property type="molecule type" value="Genomic_DNA"/>
</dbReference>
<dbReference type="KEGG" id="xdi:EZH22_23335"/>
<organism evidence="1 2">
    <name type="scientific">Xanthobacter dioxanivorans</name>
    <dbReference type="NCBI Taxonomy" id="2528964"/>
    <lineage>
        <taxon>Bacteria</taxon>
        <taxon>Pseudomonadati</taxon>
        <taxon>Pseudomonadota</taxon>
        <taxon>Alphaproteobacteria</taxon>
        <taxon>Hyphomicrobiales</taxon>
        <taxon>Xanthobacteraceae</taxon>
        <taxon>Xanthobacter</taxon>
    </lineage>
</organism>
<dbReference type="AlphaFoldDB" id="A0A974PLR4"/>